<reference evidence="2 3" key="1">
    <citation type="submission" date="2016-03" db="EMBL/GenBank/DDBJ databases">
        <title>Trachymyrmex septentrionalis WGS genome.</title>
        <authorList>
            <person name="Nygaard S."/>
            <person name="Hu H."/>
            <person name="Boomsma J."/>
            <person name="Zhang G."/>
        </authorList>
    </citation>
    <scope>NUCLEOTIDE SEQUENCE [LARGE SCALE GENOMIC DNA]</scope>
    <source>
        <strain evidence="2">Tsep2-gDNA-1</strain>
        <tissue evidence="2">Whole body</tissue>
    </source>
</reference>
<evidence type="ECO:0000313" key="3">
    <source>
        <dbReference type="Proteomes" id="UP000078541"/>
    </source>
</evidence>
<dbReference type="GO" id="GO:0003677">
    <property type="term" value="F:DNA binding"/>
    <property type="evidence" value="ECO:0007669"/>
    <property type="project" value="InterPro"/>
</dbReference>
<name>A0A151JT07_9HYME</name>
<dbReference type="STRING" id="34720.A0A151JT07"/>
<dbReference type="InterPro" id="IPR007889">
    <property type="entry name" value="HTH_Psq"/>
</dbReference>
<evidence type="ECO:0000259" key="1">
    <source>
        <dbReference type="Pfam" id="PF05225"/>
    </source>
</evidence>
<keyword evidence="3" id="KW-1185">Reference proteome</keyword>
<evidence type="ECO:0000313" key="2">
    <source>
        <dbReference type="EMBL" id="KYN30360.1"/>
    </source>
</evidence>
<feature type="domain" description="HTH psq-type" evidence="1">
    <location>
        <begin position="3"/>
        <end position="25"/>
    </location>
</feature>
<dbReference type="AlphaFoldDB" id="A0A151JT07"/>
<sequence>NRGVSIRKASALFHVPKTTLYEKYKDIFPVEATMGPTILSTNEERELFDWMIYTSKKGFPVTKTQLLDSVQMLITQLKRKNFFTKNIKAFIRRHSELAWRMTQNLTNIRASVTEDNLRQWFSEVEAHLSKHGLLNIDAQQDPQVSSGVRPRLKYPWGYLSLGLIVMEAHHNLGFGGPSMKETQHERKGSWFCWKPQPSYGVYNVRLSKYDVSSNHKNGKYQQCCNKRELSAMLTTTCSAHV</sequence>
<proteinExistence type="predicted"/>
<organism evidence="2 3">
    <name type="scientific">Trachymyrmex septentrionalis</name>
    <dbReference type="NCBI Taxonomy" id="34720"/>
    <lineage>
        <taxon>Eukaryota</taxon>
        <taxon>Metazoa</taxon>
        <taxon>Ecdysozoa</taxon>
        <taxon>Arthropoda</taxon>
        <taxon>Hexapoda</taxon>
        <taxon>Insecta</taxon>
        <taxon>Pterygota</taxon>
        <taxon>Neoptera</taxon>
        <taxon>Endopterygota</taxon>
        <taxon>Hymenoptera</taxon>
        <taxon>Apocrita</taxon>
        <taxon>Aculeata</taxon>
        <taxon>Formicoidea</taxon>
        <taxon>Formicidae</taxon>
        <taxon>Myrmicinae</taxon>
        <taxon>Trachymyrmex</taxon>
    </lineage>
</organism>
<dbReference type="Pfam" id="PF05225">
    <property type="entry name" value="HTH_psq"/>
    <property type="match status" value="1"/>
</dbReference>
<dbReference type="EMBL" id="KQ982031">
    <property type="protein sequence ID" value="KYN30360.1"/>
    <property type="molecule type" value="Genomic_DNA"/>
</dbReference>
<dbReference type="Proteomes" id="UP000078541">
    <property type="component" value="Unassembled WGS sequence"/>
</dbReference>
<accession>A0A151JT07</accession>
<protein>
    <recommendedName>
        <fullName evidence="1">HTH psq-type domain-containing protein</fullName>
    </recommendedName>
</protein>
<gene>
    <name evidence="2" type="ORF">ALC56_15336</name>
</gene>
<feature type="non-terminal residue" evidence="2">
    <location>
        <position position="1"/>
    </location>
</feature>